<comment type="caution">
    <text evidence="1">The sequence shown here is derived from an EMBL/GenBank/DDBJ whole genome shotgun (WGS) entry which is preliminary data.</text>
</comment>
<reference evidence="1" key="1">
    <citation type="journal article" date="2019" name="bioRxiv">
        <title>The Genome of the Zebra Mussel, Dreissena polymorpha: A Resource for Invasive Species Research.</title>
        <authorList>
            <person name="McCartney M.A."/>
            <person name="Auch B."/>
            <person name="Kono T."/>
            <person name="Mallez S."/>
            <person name="Zhang Y."/>
            <person name="Obille A."/>
            <person name="Becker A."/>
            <person name="Abrahante J.E."/>
            <person name="Garbe J."/>
            <person name="Badalamenti J.P."/>
            <person name="Herman A."/>
            <person name="Mangelson H."/>
            <person name="Liachko I."/>
            <person name="Sullivan S."/>
            <person name="Sone E.D."/>
            <person name="Koren S."/>
            <person name="Silverstein K.A.T."/>
            <person name="Beckman K.B."/>
            <person name="Gohl D.M."/>
        </authorList>
    </citation>
    <scope>NUCLEOTIDE SEQUENCE</scope>
    <source>
        <strain evidence="1">Duluth1</strain>
        <tissue evidence="1">Whole animal</tissue>
    </source>
</reference>
<dbReference type="AlphaFoldDB" id="A0A9D4QT69"/>
<evidence type="ECO:0000313" key="2">
    <source>
        <dbReference type="Proteomes" id="UP000828390"/>
    </source>
</evidence>
<evidence type="ECO:0000313" key="1">
    <source>
        <dbReference type="EMBL" id="KAH3842686.1"/>
    </source>
</evidence>
<proteinExistence type="predicted"/>
<dbReference type="EMBL" id="JAIWYP010000004">
    <property type="protein sequence ID" value="KAH3842686.1"/>
    <property type="molecule type" value="Genomic_DNA"/>
</dbReference>
<accession>A0A9D4QT69</accession>
<dbReference type="Proteomes" id="UP000828390">
    <property type="component" value="Unassembled WGS sequence"/>
</dbReference>
<reference evidence="1" key="2">
    <citation type="submission" date="2020-11" db="EMBL/GenBank/DDBJ databases">
        <authorList>
            <person name="McCartney M.A."/>
            <person name="Auch B."/>
            <person name="Kono T."/>
            <person name="Mallez S."/>
            <person name="Becker A."/>
            <person name="Gohl D.M."/>
            <person name="Silverstein K.A.T."/>
            <person name="Koren S."/>
            <person name="Bechman K.B."/>
            <person name="Herman A."/>
            <person name="Abrahante J.E."/>
            <person name="Garbe J."/>
        </authorList>
    </citation>
    <scope>NUCLEOTIDE SEQUENCE</scope>
    <source>
        <strain evidence="1">Duluth1</strain>
        <tissue evidence="1">Whole animal</tissue>
    </source>
</reference>
<protein>
    <submittedName>
        <fullName evidence="1">Uncharacterized protein</fullName>
    </submittedName>
</protein>
<sequence>MLVHPRTQLRDTARTQLTSLLKAENSRIKTRERAKKRTAFTANPYKFARSLLDKKRSRKLETPLKEVKNYLHVTHSIYV</sequence>
<name>A0A9D4QT69_DREPO</name>
<organism evidence="1 2">
    <name type="scientific">Dreissena polymorpha</name>
    <name type="common">Zebra mussel</name>
    <name type="synonym">Mytilus polymorpha</name>
    <dbReference type="NCBI Taxonomy" id="45954"/>
    <lineage>
        <taxon>Eukaryota</taxon>
        <taxon>Metazoa</taxon>
        <taxon>Spiralia</taxon>
        <taxon>Lophotrochozoa</taxon>
        <taxon>Mollusca</taxon>
        <taxon>Bivalvia</taxon>
        <taxon>Autobranchia</taxon>
        <taxon>Heteroconchia</taxon>
        <taxon>Euheterodonta</taxon>
        <taxon>Imparidentia</taxon>
        <taxon>Neoheterodontei</taxon>
        <taxon>Myida</taxon>
        <taxon>Dreissenoidea</taxon>
        <taxon>Dreissenidae</taxon>
        <taxon>Dreissena</taxon>
    </lineage>
</organism>
<keyword evidence="2" id="KW-1185">Reference proteome</keyword>
<gene>
    <name evidence="1" type="ORF">DPMN_116190</name>
</gene>